<dbReference type="EMBL" id="JBHSGO010000019">
    <property type="protein sequence ID" value="MFC4665235.1"/>
    <property type="molecule type" value="Genomic_DNA"/>
</dbReference>
<dbReference type="CDD" id="cd07067">
    <property type="entry name" value="HP_PGM_like"/>
    <property type="match status" value="1"/>
</dbReference>
<dbReference type="Pfam" id="PF00300">
    <property type="entry name" value="His_Phos_1"/>
    <property type="match status" value="1"/>
</dbReference>
<comment type="similarity">
    <text evidence="1">Belongs to the phosphoglycerate mutase family. BPG-dependent PGAM subfamily.</text>
</comment>
<dbReference type="Gene3D" id="3.40.50.1240">
    <property type="entry name" value="Phosphoglycerate mutase-like"/>
    <property type="match status" value="1"/>
</dbReference>
<dbReference type="GO" id="GO:0043755">
    <property type="term" value="F:alpha-ribazole phosphatase activity"/>
    <property type="evidence" value="ECO:0007669"/>
    <property type="project" value="UniProtKB-EC"/>
</dbReference>
<dbReference type="PANTHER" id="PTHR11931">
    <property type="entry name" value="PHOSPHOGLYCERATE MUTASE"/>
    <property type="match status" value="1"/>
</dbReference>
<keyword evidence="5" id="KW-0413">Isomerase</keyword>
<dbReference type="RefSeq" id="WP_380077190.1">
    <property type="nucleotide sequence ID" value="NZ_JBHSGO010000019.1"/>
</dbReference>
<evidence type="ECO:0000256" key="3">
    <source>
        <dbReference type="ARBA" id="ARBA00022432"/>
    </source>
</evidence>
<dbReference type="InterPro" id="IPR013078">
    <property type="entry name" value="His_Pase_superF_clade-1"/>
</dbReference>
<dbReference type="Proteomes" id="UP001596020">
    <property type="component" value="Unassembled WGS sequence"/>
</dbReference>
<accession>A0ABV9K532</accession>
<sequence>MKVYLVRHTSVVWDGNQICYGNTDVDVNPTFEEEAEPTKKMLSSLSFDAVFTSPLKRAVKLADYCGFAEAVRDDRLKEMNFGDWEGQTWAQIIPKGKSINDFFDYFIEHQIPNGESLQMQQKRVVEFLEEKKRLGLKSILIFCHGGVINCSRAYVGEMSLREAFEFLPPFASVNSLEM</sequence>
<evidence type="ECO:0000313" key="6">
    <source>
        <dbReference type="EMBL" id="MFC4665235.1"/>
    </source>
</evidence>
<evidence type="ECO:0000313" key="7">
    <source>
        <dbReference type="Proteomes" id="UP001596020"/>
    </source>
</evidence>
<dbReference type="SUPFAM" id="SSF53254">
    <property type="entry name" value="Phosphoglycerate mutase-like"/>
    <property type="match status" value="1"/>
</dbReference>
<protein>
    <recommendedName>
        <fullName evidence="2">phosphoglycerate mutase (2,3-diphosphoglycerate-dependent)</fullName>
        <ecNumber evidence="2">5.4.2.11</ecNumber>
    </recommendedName>
</protein>
<gene>
    <name evidence="6" type="primary">cobC</name>
    <name evidence="6" type="ORF">ACFO3G_01135</name>
</gene>
<name>A0ABV9K532_9PORP</name>
<evidence type="ECO:0000256" key="4">
    <source>
        <dbReference type="ARBA" id="ARBA00023152"/>
    </source>
</evidence>
<evidence type="ECO:0000256" key="2">
    <source>
        <dbReference type="ARBA" id="ARBA00012028"/>
    </source>
</evidence>
<dbReference type="InterPro" id="IPR029033">
    <property type="entry name" value="His_PPase_superfam"/>
</dbReference>
<organism evidence="6 7">
    <name type="scientific">Falsiporphyromonas endometrii</name>
    <dbReference type="NCBI Taxonomy" id="1387297"/>
    <lineage>
        <taxon>Bacteria</taxon>
        <taxon>Pseudomonadati</taxon>
        <taxon>Bacteroidota</taxon>
        <taxon>Bacteroidia</taxon>
        <taxon>Bacteroidales</taxon>
        <taxon>Porphyromonadaceae</taxon>
        <taxon>Falsiporphyromonas</taxon>
    </lineage>
</organism>
<reference evidence="7" key="1">
    <citation type="journal article" date="2019" name="Int. J. Syst. Evol. Microbiol.">
        <title>The Global Catalogue of Microorganisms (GCM) 10K type strain sequencing project: providing services to taxonomists for standard genome sequencing and annotation.</title>
        <authorList>
            <consortium name="The Broad Institute Genomics Platform"/>
            <consortium name="The Broad Institute Genome Sequencing Center for Infectious Disease"/>
            <person name="Wu L."/>
            <person name="Ma J."/>
        </authorList>
    </citation>
    <scope>NUCLEOTIDE SEQUENCE [LARGE SCALE GENOMIC DNA]</scope>
    <source>
        <strain evidence="7">CGMCC 4.7357</strain>
    </source>
</reference>
<keyword evidence="3" id="KW-0312">Gluconeogenesis</keyword>
<comment type="caution">
    <text evidence="6">The sequence shown here is derived from an EMBL/GenBank/DDBJ whole genome shotgun (WGS) entry which is preliminary data.</text>
</comment>
<evidence type="ECO:0000256" key="5">
    <source>
        <dbReference type="ARBA" id="ARBA00023235"/>
    </source>
</evidence>
<keyword evidence="4" id="KW-0324">Glycolysis</keyword>
<evidence type="ECO:0000256" key="1">
    <source>
        <dbReference type="ARBA" id="ARBA00006717"/>
    </source>
</evidence>
<proteinExistence type="inferred from homology"/>
<dbReference type="EC" id="5.4.2.11" evidence="2"/>
<dbReference type="SMART" id="SM00855">
    <property type="entry name" value="PGAM"/>
    <property type="match status" value="1"/>
</dbReference>
<keyword evidence="6" id="KW-0378">Hydrolase</keyword>
<keyword evidence="7" id="KW-1185">Reference proteome</keyword>
<dbReference type="InterPro" id="IPR005952">
    <property type="entry name" value="Phosphogly_mut1"/>
</dbReference>